<dbReference type="InterPro" id="IPR008869">
    <property type="entry name" value="MlaC/ttg2D"/>
</dbReference>
<evidence type="ECO:0000313" key="1">
    <source>
        <dbReference type="EMBL" id="CBK43502.1"/>
    </source>
</evidence>
<dbReference type="HOGENOM" id="CLU_094502_2_0_0"/>
<sequence length="208" mass="23849">MRRPSFVHLLFAGPALALLLVALVGATLEGAPPTAVVRATLDTVFHILDDQQLKAPGQLPHRRHLLEEVIAERFDYEEMSKRTLAAHWKPLTQSERQEFVQLFKAFLSDQYAARIEGYAGERVVYLSERTVDGYAEVRTRLVSDKLDFPMDYRLTNKGGTWFAYDVIVDGVSLVMNYRSQFTKIMAESSFQELLRRLRERPAKDKDKS</sequence>
<dbReference type="EMBL" id="FP929003">
    <property type="protein sequence ID" value="CBK43502.1"/>
    <property type="molecule type" value="Genomic_DNA"/>
</dbReference>
<accession>D8PJC8</accession>
<proteinExistence type="predicted"/>
<keyword evidence="2" id="KW-1185">Reference proteome</keyword>
<gene>
    <name evidence="1" type="ORF">NIDE3827</name>
</gene>
<dbReference type="PANTHER" id="PTHR36573:SF1">
    <property type="entry name" value="INTERMEMBRANE PHOSPHOLIPID TRANSPORT SYSTEM BINDING PROTEIN MLAC"/>
    <property type="match status" value="1"/>
</dbReference>
<organism evidence="1 2">
    <name type="scientific">Nitrospira defluvii</name>
    <dbReference type="NCBI Taxonomy" id="330214"/>
    <lineage>
        <taxon>Bacteria</taxon>
        <taxon>Pseudomonadati</taxon>
        <taxon>Nitrospirota</taxon>
        <taxon>Nitrospiria</taxon>
        <taxon>Nitrospirales</taxon>
        <taxon>Nitrospiraceae</taxon>
        <taxon>Nitrospira</taxon>
    </lineage>
</organism>
<dbReference type="Pfam" id="PF05494">
    <property type="entry name" value="MlaC"/>
    <property type="match status" value="1"/>
</dbReference>
<dbReference type="OrthoDB" id="9798905at2"/>
<dbReference type="STRING" id="330214.NIDE3827"/>
<protein>
    <submittedName>
        <fullName evidence="1">Putative Toluene tolerance-type auxiliary component of ABC-type transport system</fullName>
    </submittedName>
</protein>
<dbReference type="PANTHER" id="PTHR36573">
    <property type="entry name" value="INTERMEMBRANE PHOSPHOLIPID TRANSPORT SYSTEM BINDING PROTEIN MLAC"/>
    <property type="match status" value="1"/>
</dbReference>
<dbReference type="AlphaFoldDB" id="D8PJC8"/>
<dbReference type="KEGG" id="nde:NIDE3827"/>
<dbReference type="Proteomes" id="UP000001660">
    <property type="component" value="Chromosome"/>
</dbReference>
<name>D8PJC8_9BACT</name>
<dbReference type="PIRSF" id="PIRSF004649">
    <property type="entry name" value="MlaC"/>
    <property type="match status" value="1"/>
</dbReference>
<dbReference type="Gene3D" id="3.10.450.710">
    <property type="entry name" value="Tgt2/MlaC"/>
    <property type="match status" value="1"/>
</dbReference>
<dbReference type="InterPro" id="IPR042245">
    <property type="entry name" value="Tgt2/MlaC_sf"/>
</dbReference>
<evidence type="ECO:0000313" key="2">
    <source>
        <dbReference type="Proteomes" id="UP000001660"/>
    </source>
</evidence>
<reference evidence="1 2" key="1">
    <citation type="journal article" date="2010" name="Proc. Natl. Acad. Sci. U.S.A.">
        <title>A Nitrospira metagenome illuminates the physiology and evolution of globally important nitrite-oxidizing bacteria.</title>
        <authorList>
            <person name="Lucker S."/>
            <person name="Wagner M."/>
            <person name="Maixner F."/>
            <person name="Pelletier E."/>
            <person name="Koch H."/>
            <person name="Vacherie B."/>
            <person name="Rattei T."/>
            <person name="Sinninghe Damste J."/>
            <person name="Spieck E."/>
            <person name="Le Paslier D."/>
            <person name="Daims H."/>
        </authorList>
    </citation>
    <scope>NUCLEOTIDE SEQUENCE [LARGE SCALE GENOMIC DNA]</scope>
</reference>
<dbReference type="eggNOG" id="COG2854">
    <property type="taxonomic scope" value="Bacteria"/>
</dbReference>